<organism evidence="4 5">
    <name type="scientific">Endozoicomonas elysicola</name>
    <dbReference type="NCBI Taxonomy" id="305900"/>
    <lineage>
        <taxon>Bacteria</taxon>
        <taxon>Pseudomonadati</taxon>
        <taxon>Pseudomonadota</taxon>
        <taxon>Gammaproteobacteria</taxon>
        <taxon>Oceanospirillales</taxon>
        <taxon>Endozoicomonadaceae</taxon>
        <taxon>Endozoicomonas</taxon>
    </lineage>
</organism>
<evidence type="ECO:0000313" key="5">
    <source>
        <dbReference type="Proteomes" id="UP000027997"/>
    </source>
</evidence>
<dbReference type="InterPro" id="IPR036412">
    <property type="entry name" value="HAD-like_sf"/>
</dbReference>
<evidence type="ECO:0000313" key="4">
    <source>
        <dbReference type="EMBL" id="KEI69957.1"/>
    </source>
</evidence>
<protein>
    <submittedName>
        <fullName evidence="4">Phosphoserine phosphatase</fullName>
    </submittedName>
</protein>
<dbReference type="Gene3D" id="1.20.1440.100">
    <property type="entry name" value="SG protein - dephosphorylation function"/>
    <property type="match status" value="1"/>
</dbReference>
<keyword evidence="5" id="KW-1185">Reference proteome</keyword>
<dbReference type="PANTHER" id="PTHR43344:SF13">
    <property type="entry name" value="PHOSPHATASE RV3661-RELATED"/>
    <property type="match status" value="1"/>
</dbReference>
<dbReference type="GO" id="GO:0016787">
    <property type="term" value="F:hydrolase activity"/>
    <property type="evidence" value="ECO:0007669"/>
    <property type="project" value="UniProtKB-KW"/>
</dbReference>
<dbReference type="STRING" id="305900.GV64_03635"/>
<comment type="caution">
    <text evidence="4">The sequence shown here is derived from an EMBL/GenBank/DDBJ whole genome shotgun (WGS) entry which is preliminary data.</text>
</comment>
<keyword evidence="3" id="KW-0460">Magnesium</keyword>
<dbReference type="InterPro" id="IPR050582">
    <property type="entry name" value="HAD-like_SerB"/>
</dbReference>
<dbReference type="RefSeq" id="WP_020584550.1">
    <property type="nucleotide sequence ID" value="NZ_JOJP01000001.1"/>
</dbReference>
<sequence length="218" mass="25362">MALAIFDLDNTLIAGDSDALWGEFMAANGLVDTEVFREGNNRFYEQYKQGVMDIWEYLDFCLKPLTHFTLDELEAWHKKFMEQQITPILLNKGREQVEKHRQQGDHIMIITATNRFVTAPIARRFQVDTLMAIDLEIQGAHYTGNVIGTPTYQQGKVTRLQEWLSQHPEYTMEGSYFYSDSKNDLPLLKKVDNPVVVDPDPDLKKFAEEHEWQIVSFR</sequence>
<evidence type="ECO:0000256" key="2">
    <source>
        <dbReference type="ARBA" id="ARBA00022801"/>
    </source>
</evidence>
<evidence type="ECO:0000256" key="1">
    <source>
        <dbReference type="ARBA" id="ARBA00022723"/>
    </source>
</evidence>
<dbReference type="Proteomes" id="UP000027997">
    <property type="component" value="Unassembled WGS sequence"/>
</dbReference>
<gene>
    <name evidence="4" type="ORF">GV64_03635</name>
</gene>
<dbReference type="PANTHER" id="PTHR43344">
    <property type="entry name" value="PHOSPHOSERINE PHOSPHATASE"/>
    <property type="match status" value="1"/>
</dbReference>
<keyword evidence="2" id="KW-0378">Hydrolase</keyword>
<proteinExistence type="predicted"/>
<dbReference type="NCBIfam" id="TIGR01488">
    <property type="entry name" value="HAD-SF-IB"/>
    <property type="match status" value="1"/>
</dbReference>
<dbReference type="CDD" id="cd02612">
    <property type="entry name" value="HAD_PGPPase"/>
    <property type="match status" value="1"/>
</dbReference>
<dbReference type="Gene3D" id="3.40.50.1000">
    <property type="entry name" value="HAD superfamily/HAD-like"/>
    <property type="match status" value="1"/>
</dbReference>
<dbReference type="SUPFAM" id="SSF56784">
    <property type="entry name" value="HAD-like"/>
    <property type="match status" value="1"/>
</dbReference>
<dbReference type="InterPro" id="IPR006385">
    <property type="entry name" value="HAD_hydro_SerB1"/>
</dbReference>
<accession>A0A081K731</accession>
<dbReference type="NCBIfam" id="TIGR01490">
    <property type="entry name" value="HAD-SF-IB-hyp1"/>
    <property type="match status" value="1"/>
</dbReference>
<dbReference type="EMBL" id="JOJP01000001">
    <property type="protein sequence ID" value="KEI69957.1"/>
    <property type="molecule type" value="Genomic_DNA"/>
</dbReference>
<dbReference type="InterPro" id="IPR023214">
    <property type="entry name" value="HAD_sf"/>
</dbReference>
<dbReference type="AlphaFoldDB" id="A0A081K731"/>
<evidence type="ECO:0000256" key="3">
    <source>
        <dbReference type="ARBA" id="ARBA00022842"/>
    </source>
</evidence>
<dbReference type="GO" id="GO:0046872">
    <property type="term" value="F:metal ion binding"/>
    <property type="evidence" value="ECO:0007669"/>
    <property type="project" value="UniProtKB-KW"/>
</dbReference>
<dbReference type="Pfam" id="PF12710">
    <property type="entry name" value="HAD"/>
    <property type="match status" value="1"/>
</dbReference>
<keyword evidence="1" id="KW-0479">Metal-binding</keyword>
<dbReference type="eggNOG" id="COG0560">
    <property type="taxonomic scope" value="Bacteria"/>
</dbReference>
<name>A0A081K731_9GAMM</name>
<reference evidence="4 5" key="1">
    <citation type="submission" date="2014-06" db="EMBL/GenBank/DDBJ databases">
        <title>Whole Genome Sequences of Three Symbiotic Endozoicomonas Bacteria.</title>
        <authorList>
            <person name="Neave M.J."/>
            <person name="Apprill A."/>
            <person name="Voolstra C.R."/>
        </authorList>
    </citation>
    <scope>NUCLEOTIDE SEQUENCE [LARGE SCALE GENOMIC DNA]</scope>
    <source>
        <strain evidence="4 5">DSM 22380</strain>
    </source>
</reference>